<gene>
    <name evidence="3" type="primary">SCP1</name>
    <name evidence="3" type="ORF">SO694_000134129</name>
</gene>
<dbReference type="SMART" id="SM00033">
    <property type="entry name" value="CH"/>
    <property type="match status" value="1"/>
</dbReference>
<dbReference type="InterPro" id="IPR003096">
    <property type="entry name" value="SM22_calponin"/>
</dbReference>
<name>A0ABR1G1C1_AURAN</name>
<evidence type="ECO:0000256" key="1">
    <source>
        <dbReference type="SAM" id="MobiDB-lite"/>
    </source>
</evidence>
<organism evidence="3 4">
    <name type="scientific">Aureococcus anophagefferens</name>
    <name type="common">Harmful bloom alga</name>
    <dbReference type="NCBI Taxonomy" id="44056"/>
    <lineage>
        <taxon>Eukaryota</taxon>
        <taxon>Sar</taxon>
        <taxon>Stramenopiles</taxon>
        <taxon>Ochrophyta</taxon>
        <taxon>Pelagophyceae</taxon>
        <taxon>Pelagomonadales</taxon>
        <taxon>Pelagomonadaceae</taxon>
        <taxon>Aureococcus</taxon>
    </lineage>
</organism>
<sequence>MPRAVTSGYRARDSDANIQAAARPFPPPPVCAPPPAARPAQDWIEALTGTVVDPDRLGDELRNGVVLCELACAISPGIVKRISDSPLPYKQMDNIAAFSAACKKLGVPEHDCFDTIDLFEGKDIVAVVQTIHALGRTVQLSREDLPKLGPRLATANRRQFAAVFTDDQLRRASVGAVPMQTRGATIDRLGADQSKSPTWGNQQAGAGDTRAPRLQTAGASIDRLPVDQSASITFRASHAAPGDAPDAPALHWGAAISAMEPPAAGRPTAPGGSGPPGRAGPAAAAGEEGKDNHSAGVEVSLEELGEILARRSKEKYAP</sequence>
<evidence type="ECO:0000313" key="3">
    <source>
        <dbReference type="EMBL" id="KAK7242319.1"/>
    </source>
</evidence>
<dbReference type="InterPro" id="IPR036872">
    <property type="entry name" value="CH_dom_sf"/>
</dbReference>
<dbReference type="PRINTS" id="PR00888">
    <property type="entry name" value="SM22CALPONIN"/>
</dbReference>
<feature type="region of interest" description="Disordered" evidence="1">
    <location>
        <begin position="260"/>
        <end position="298"/>
    </location>
</feature>
<accession>A0ABR1G1C1</accession>
<dbReference type="Gene3D" id="1.10.418.10">
    <property type="entry name" value="Calponin-like domain"/>
    <property type="match status" value="1"/>
</dbReference>
<dbReference type="InterPro" id="IPR050606">
    <property type="entry name" value="Calponin-like"/>
</dbReference>
<feature type="domain" description="Calponin-homology (CH)" evidence="2">
    <location>
        <begin position="34"/>
        <end position="139"/>
    </location>
</feature>
<feature type="compositionally biased region" description="Low complexity" evidence="1">
    <location>
        <begin position="261"/>
        <end position="270"/>
    </location>
</feature>
<dbReference type="SUPFAM" id="SSF47576">
    <property type="entry name" value="Calponin-homology domain, CH-domain"/>
    <property type="match status" value="1"/>
</dbReference>
<evidence type="ECO:0000259" key="2">
    <source>
        <dbReference type="PROSITE" id="PS50021"/>
    </source>
</evidence>
<dbReference type="PROSITE" id="PS50021">
    <property type="entry name" value="CH"/>
    <property type="match status" value="1"/>
</dbReference>
<dbReference type="Proteomes" id="UP001363151">
    <property type="component" value="Unassembled WGS sequence"/>
</dbReference>
<dbReference type="Pfam" id="PF00307">
    <property type="entry name" value="CH"/>
    <property type="match status" value="1"/>
</dbReference>
<dbReference type="PANTHER" id="PTHR47385:SF14">
    <property type="entry name" value="TRANSGELIN"/>
    <property type="match status" value="1"/>
</dbReference>
<dbReference type="InterPro" id="IPR001715">
    <property type="entry name" value="CH_dom"/>
</dbReference>
<feature type="region of interest" description="Disordered" evidence="1">
    <location>
        <begin position="183"/>
        <end position="211"/>
    </location>
</feature>
<dbReference type="PANTHER" id="PTHR47385">
    <property type="entry name" value="CALPONIN"/>
    <property type="match status" value="1"/>
</dbReference>
<keyword evidence="4" id="KW-1185">Reference proteome</keyword>
<proteinExistence type="predicted"/>
<comment type="caution">
    <text evidence="3">The sequence shown here is derived from an EMBL/GenBank/DDBJ whole genome shotgun (WGS) entry which is preliminary data.</text>
</comment>
<protein>
    <submittedName>
        <fullName evidence="3">Actin binding protein</fullName>
    </submittedName>
</protein>
<evidence type="ECO:0000313" key="4">
    <source>
        <dbReference type="Proteomes" id="UP001363151"/>
    </source>
</evidence>
<feature type="compositionally biased region" description="Polar residues" evidence="1">
    <location>
        <begin position="193"/>
        <end position="204"/>
    </location>
</feature>
<reference evidence="3 4" key="1">
    <citation type="submission" date="2024-03" db="EMBL/GenBank/DDBJ databases">
        <title>Aureococcus anophagefferens CCMP1851 and Kratosvirus quantuckense: Draft genome of a second virus-susceptible host strain in the model system.</title>
        <authorList>
            <person name="Chase E."/>
            <person name="Truchon A.R."/>
            <person name="Schepens W."/>
            <person name="Wilhelm S.W."/>
        </authorList>
    </citation>
    <scope>NUCLEOTIDE SEQUENCE [LARGE SCALE GENOMIC DNA]</scope>
    <source>
        <strain evidence="3 4">CCMP1851</strain>
    </source>
</reference>
<dbReference type="EMBL" id="JBBJCI010000146">
    <property type="protein sequence ID" value="KAK7242319.1"/>
    <property type="molecule type" value="Genomic_DNA"/>
</dbReference>